<accession>A0AAD5MWA3</accession>
<evidence type="ECO:0000313" key="1">
    <source>
        <dbReference type="EMBL" id="KAJ1356811.1"/>
    </source>
</evidence>
<protein>
    <submittedName>
        <fullName evidence="1">Uncharacterized protein</fullName>
    </submittedName>
</protein>
<comment type="caution">
    <text evidence="1">The sequence shown here is derived from an EMBL/GenBank/DDBJ whole genome shotgun (WGS) entry which is preliminary data.</text>
</comment>
<reference evidence="1" key="1">
    <citation type="submission" date="2021-06" db="EMBL/GenBank/DDBJ databases">
        <title>Parelaphostrongylus tenuis whole genome reference sequence.</title>
        <authorList>
            <person name="Garwood T.J."/>
            <person name="Larsen P.A."/>
            <person name="Fountain-Jones N.M."/>
            <person name="Garbe J.R."/>
            <person name="Macchietto M.G."/>
            <person name="Kania S.A."/>
            <person name="Gerhold R.W."/>
            <person name="Richards J.E."/>
            <person name="Wolf T.M."/>
        </authorList>
    </citation>
    <scope>NUCLEOTIDE SEQUENCE</scope>
    <source>
        <strain evidence="1">MNPRO001-30</strain>
        <tissue evidence="1">Meninges</tissue>
    </source>
</reference>
<gene>
    <name evidence="1" type="ORF">KIN20_014612</name>
</gene>
<name>A0AAD5MWA3_PARTN</name>
<dbReference type="AlphaFoldDB" id="A0AAD5MWA3"/>
<organism evidence="1 2">
    <name type="scientific">Parelaphostrongylus tenuis</name>
    <name type="common">Meningeal worm</name>
    <dbReference type="NCBI Taxonomy" id="148309"/>
    <lineage>
        <taxon>Eukaryota</taxon>
        <taxon>Metazoa</taxon>
        <taxon>Ecdysozoa</taxon>
        <taxon>Nematoda</taxon>
        <taxon>Chromadorea</taxon>
        <taxon>Rhabditida</taxon>
        <taxon>Rhabditina</taxon>
        <taxon>Rhabditomorpha</taxon>
        <taxon>Strongyloidea</taxon>
        <taxon>Metastrongylidae</taxon>
        <taxon>Parelaphostrongylus</taxon>
    </lineage>
</organism>
<proteinExistence type="predicted"/>
<keyword evidence="2" id="KW-1185">Reference proteome</keyword>
<dbReference type="Proteomes" id="UP001196413">
    <property type="component" value="Unassembled WGS sequence"/>
</dbReference>
<sequence>MLLSKRLAPKIVPCCQWDDFELFRKREKIANWSRMMWQNVVSIAIRVMASGPFGSHFFSEIASVGGI</sequence>
<dbReference type="EMBL" id="JAHQIW010002917">
    <property type="protein sequence ID" value="KAJ1356811.1"/>
    <property type="molecule type" value="Genomic_DNA"/>
</dbReference>
<evidence type="ECO:0000313" key="2">
    <source>
        <dbReference type="Proteomes" id="UP001196413"/>
    </source>
</evidence>